<evidence type="ECO:0000256" key="1">
    <source>
        <dbReference type="SAM" id="Phobius"/>
    </source>
</evidence>
<keyword evidence="1" id="KW-0472">Membrane</keyword>
<protein>
    <submittedName>
        <fullName evidence="2">Uncharacterized protein</fullName>
    </submittedName>
</protein>
<feature type="transmembrane region" description="Helical" evidence="1">
    <location>
        <begin position="88"/>
        <end position="110"/>
    </location>
</feature>
<name>A0A7S1TEP0_9RHOD</name>
<dbReference type="EMBL" id="HBGH01010905">
    <property type="protein sequence ID" value="CAD9233991.1"/>
    <property type="molecule type" value="Transcribed_RNA"/>
</dbReference>
<gene>
    <name evidence="2" type="ORF">CCAE0312_LOCUS6079</name>
</gene>
<proteinExistence type="predicted"/>
<sequence length="112" mass="11698">MEGFVVVGHVNRKRFGNCTNMGPGLGLGVSQRGQRSCGLAYGTVGRRRLSSSRAGWTSQVNGVGCSVEWVSRLLALDIGPLHDVDPQFLALIGAMGGAVLVGSLVALFIITV</sequence>
<organism evidence="2">
    <name type="scientific">Compsopogon caeruleus</name>
    <dbReference type="NCBI Taxonomy" id="31354"/>
    <lineage>
        <taxon>Eukaryota</taxon>
        <taxon>Rhodophyta</taxon>
        <taxon>Compsopogonophyceae</taxon>
        <taxon>Compsopogonales</taxon>
        <taxon>Compsopogonaceae</taxon>
        <taxon>Compsopogon</taxon>
    </lineage>
</organism>
<accession>A0A7S1TEP0</accession>
<dbReference type="AlphaFoldDB" id="A0A7S1TEP0"/>
<keyword evidence="1" id="KW-1133">Transmembrane helix</keyword>
<keyword evidence="1" id="KW-0812">Transmembrane</keyword>
<evidence type="ECO:0000313" key="2">
    <source>
        <dbReference type="EMBL" id="CAD9233991.1"/>
    </source>
</evidence>
<reference evidence="2" key="1">
    <citation type="submission" date="2021-01" db="EMBL/GenBank/DDBJ databases">
        <authorList>
            <person name="Corre E."/>
            <person name="Pelletier E."/>
            <person name="Niang G."/>
            <person name="Scheremetjew M."/>
            <person name="Finn R."/>
            <person name="Kale V."/>
            <person name="Holt S."/>
            <person name="Cochrane G."/>
            <person name="Meng A."/>
            <person name="Brown T."/>
            <person name="Cohen L."/>
        </authorList>
    </citation>
    <scope>NUCLEOTIDE SEQUENCE</scope>
    <source>
        <strain evidence="2">SAG 36.94</strain>
    </source>
</reference>